<keyword evidence="2" id="KW-1133">Transmembrane helix</keyword>
<evidence type="ECO:0000256" key="2">
    <source>
        <dbReference type="SAM" id="Phobius"/>
    </source>
</evidence>
<dbReference type="Gene3D" id="1.25.40.10">
    <property type="entry name" value="Tetratricopeptide repeat domain"/>
    <property type="match status" value="1"/>
</dbReference>
<feature type="region of interest" description="Disordered" evidence="1">
    <location>
        <begin position="1"/>
        <end position="48"/>
    </location>
</feature>
<protein>
    <recommendedName>
        <fullName evidence="5">Sel1 repeat family protein</fullName>
    </recommendedName>
</protein>
<keyword evidence="2" id="KW-0812">Transmembrane</keyword>
<comment type="caution">
    <text evidence="3">The sequence shown here is derived from an EMBL/GenBank/DDBJ whole genome shotgun (WGS) entry which is preliminary data.</text>
</comment>
<accession>A0ABS5G0G2</accession>
<gene>
    <name evidence="3" type="ORF">JQ619_03395</name>
</gene>
<dbReference type="EMBL" id="JAFCLK010000003">
    <property type="protein sequence ID" value="MBR1134803.1"/>
    <property type="molecule type" value="Genomic_DNA"/>
</dbReference>
<evidence type="ECO:0000313" key="3">
    <source>
        <dbReference type="EMBL" id="MBR1134803.1"/>
    </source>
</evidence>
<feature type="compositionally biased region" description="Basic and acidic residues" evidence="1">
    <location>
        <begin position="1"/>
        <end position="20"/>
    </location>
</feature>
<name>A0ABS5G0G2_9BRAD</name>
<sequence length="336" mass="35513">MGKKAMAERTTRGRFEDRNQPESGFGPFPDDPPPERNRTYRFGRSAQDNYPADESMPMFLSEYESGHPIESTQFEEQWPARARRTSISSRILLAVLAAAGVAMLFALVTSDATRDLIATAKASIIGSTPDPTAPPQPSGTQLTARDMQLNEPARLPPEVSAAASPVQTAAVAPSRDDIANAYQTALQNRVVTQPAPAAPNAAAAPAGPSAMAPSSITSPGAGAAIVAPGLGAVTAAPPPVQTRRLEPDELAGIMKRAKGLLAAGDIPSARLLLERAAEAQEPAAALMLAQTYDPHVLGTKDIRNINADPTAARNWYRRAAQLGSSEAQRRLDQLQN</sequence>
<keyword evidence="2" id="KW-0472">Membrane</keyword>
<dbReference type="SUPFAM" id="SSF81901">
    <property type="entry name" value="HCP-like"/>
    <property type="match status" value="1"/>
</dbReference>
<feature type="transmembrane region" description="Helical" evidence="2">
    <location>
        <begin position="91"/>
        <end position="108"/>
    </location>
</feature>
<organism evidence="3 4">
    <name type="scientific">Bradyrhizobium denitrificans</name>
    <dbReference type="NCBI Taxonomy" id="2734912"/>
    <lineage>
        <taxon>Bacteria</taxon>
        <taxon>Pseudomonadati</taxon>
        <taxon>Pseudomonadota</taxon>
        <taxon>Alphaproteobacteria</taxon>
        <taxon>Hyphomicrobiales</taxon>
        <taxon>Nitrobacteraceae</taxon>
        <taxon>Bradyrhizobium</taxon>
    </lineage>
</organism>
<dbReference type="InterPro" id="IPR011990">
    <property type="entry name" value="TPR-like_helical_dom_sf"/>
</dbReference>
<evidence type="ECO:0000313" key="4">
    <source>
        <dbReference type="Proteomes" id="UP001314635"/>
    </source>
</evidence>
<reference evidence="4" key="1">
    <citation type="journal article" date="2021" name="ISME J.">
        <title>Evolutionary origin and ecological implication of a unique nif island in free-living Bradyrhizobium lineages.</title>
        <authorList>
            <person name="Tao J."/>
        </authorList>
    </citation>
    <scope>NUCLEOTIDE SEQUENCE [LARGE SCALE GENOMIC DNA]</scope>
    <source>
        <strain evidence="4">SZCCT0094</strain>
    </source>
</reference>
<evidence type="ECO:0008006" key="5">
    <source>
        <dbReference type="Google" id="ProtNLM"/>
    </source>
</evidence>
<proteinExistence type="predicted"/>
<keyword evidence="4" id="KW-1185">Reference proteome</keyword>
<evidence type="ECO:0000256" key="1">
    <source>
        <dbReference type="SAM" id="MobiDB-lite"/>
    </source>
</evidence>
<dbReference type="Proteomes" id="UP001314635">
    <property type="component" value="Unassembled WGS sequence"/>
</dbReference>